<feature type="transmembrane region" description="Helical" evidence="1">
    <location>
        <begin position="155"/>
        <end position="182"/>
    </location>
</feature>
<organism evidence="2 3">
    <name type="scientific">Sutcliffiella cohnii</name>
    <dbReference type="NCBI Taxonomy" id="33932"/>
    <lineage>
        <taxon>Bacteria</taxon>
        <taxon>Bacillati</taxon>
        <taxon>Bacillota</taxon>
        <taxon>Bacilli</taxon>
        <taxon>Bacillales</taxon>
        <taxon>Bacillaceae</taxon>
        <taxon>Sutcliffiella</taxon>
    </lineage>
</organism>
<proteinExistence type="predicted"/>
<feature type="transmembrane region" description="Helical" evidence="1">
    <location>
        <begin position="217"/>
        <end position="239"/>
    </location>
</feature>
<evidence type="ECO:0000313" key="3">
    <source>
        <dbReference type="Proteomes" id="UP000215224"/>
    </source>
</evidence>
<feature type="transmembrane region" description="Helical" evidence="1">
    <location>
        <begin position="29"/>
        <end position="49"/>
    </location>
</feature>
<reference evidence="2 3" key="1">
    <citation type="submission" date="2016-12" db="EMBL/GenBank/DDBJ databases">
        <title>The whole genome sequencing and assembly of Bacillus cohnii DSM 6307T strain.</title>
        <authorList>
            <person name="Lee Y.-J."/>
            <person name="Yi H."/>
            <person name="Bahn Y.-S."/>
            <person name="Kim J.F."/>
            <person name="Lee D.-W."/>
        </authorList>
    </citation>
    <scope>NUCLEOTIDE SEQUENCE [LARGE SCALE GENOMIC DNA]</scope>
    <source>
        <strain evidence="2 3">DSM 6307</strain>
    </source>
</reference>
<accession>A0A223KWM1</accession>
<keyword evidence="1" id="KW-1133">Transmembrane helix</keyword>
<keyword evidence="3" id="KW-1185">Reference proteome</keyword>
<dbReference type="EMBL" id="CP018866">
    <property type="protein sequence ID" value="AST93849.1"/>
    <property type="molecule type" value="Genomic_DNA"/>
</dbReference>
<keyword evidence="1" id="KW-0472">Membrane</keyword>
<name>A0A223KWM1_9BACI</name>
<feature type="transmembrane region" description="Helical" evidence="1">
    <location>
        <begin position="251"/>
        <end position="271"/>
    </location>
</feature>
<feature type="transmembrane region" description="Helical" evidence="1">
    <location>
        <begin position="94"/>
        <end position="114"/>
    </location>
</feature>
<dbReference type="InterPro" id="IPR008875">
    <property type="entry name" value="TraX"/>
</dbReference>
<dbReference type="RefSeq" id="WP_066415997.1">
    <property type="nucleotide sequence ID" value="NZ_CP018866.1"/>
</dbReference>
<feature type="transmembrane region" description="Helical" evidence="1">
    <location>
        <begin position="61"/>
        <end position="82"/>
    </location>
</feature>
<feature type="transmembrane region" description="Helical" evidence="1">
    <location>
        <begin position="121"/>
        <end position="143"/>
    </location>
</feature>
<dbReference type="Pfam" id="PF05857">
    <property type="entry name" value="TraX"/>
    <property type="match status" value="1"/>
</dbReference>
<evidence type="ECO:0000313" key="2">
    <source>
        <dbReference type="EMBL" id="AST93849.1"/>
    </source>
</evidence>
<keyword evidence="1" id="KW-0812">Transmembrane</keyword>
<dbReference type="Proteomes" id="UP000215224">
    <property type="component" value="Chromosome"/>
</dbReference>
<sequence length="272" mass="31826">MTTTKLKIIALISMFIDHCGLFIPDTPEWFRWIGRIAAPIFIFCVVIGFKHTSNKIKYLTRLYIFTVGMALLNIIINYSVYYKSFRGLIEINNYYILNNFFAPLFFIVLLLSLLENKKLKYIVILFVWQIISSVIFFLLVEGFEIFVPSDVKPNYFFLGTIFGNVLLMEGGILTVFLGVLFYYLNANKFKMASGYTMFCIVILLVNQKLNPMALPGFVSLLFPFADYQWMKIFALPLFLLYNGKKGRGLKYLFYIFYPVHIVLLYFIGFYIR</sequence>
<evidence type="ECO:0008006" key="4">
    <source>
        <dbReference type="Google" id="ProtNLM"/>
    </source>
</evidence>
<dbReference type="KEGG" id="bcoh:BC6307_22510"/>
<protein>
    <recommendedName>
        <fullName evidence="4">Conjugal transfer protein TraX</fullName>
    </recommendedName>
</protein>
<evidence type="ECO:0000256" key="1">
    <source>
        <dbReference type="SAM" id="Phobius"/>
    </source>
</evidence>
<gene>
    <name evidence="2" type="ORF">BC6307_22510</name>
</gene>
<dbReference type="AlphaFoldDB" id="A0A223KWM1"/>
<feature type="transmembrane region" description="Helical" evidence="1">
    <location>
        <begin position="189"/>
        <end position="205"/>
    </location>
</feature>